<dbReference type="RefSeq" id="WP_154505989.1">
    <property type="nucleotide sequence ID" value="NZ_VUMN01000053.1"/>
</dbReference>
<dbReference type="SMART" id="SM00850">
    <property type="entry name" value="LytTR"/>
    <property type="match status" value="1"/>
</dbReference>
<dbReference type="PANTHER" id="PTHR37299">
    <property type="entry name" value="TRANSCRIPTIONAL REGULATOR-RELATED"/>
    <property type="match status" value="1"/>
</dbReference>
<name>A0A7X2NUJ8_9FIRM</name>
<evidence type="ECO:0000313" key="3">
    <source>
        <dbReference type="EMBL" id="MSS59814.1"/>
    </source>
</evidence>
<dbReference type="Proteomes" id="UP000461880">
    <property type="component" value="Unassembled WGS sequence"/>
</dbReference>
<comment type="caution">
    <text evidence="3">The sequence shown here is derived from an EMBL/GenBank/DDBJ whole genome shotgun (WGS) entry which is preliminary data.</text>
</comment>
<dbReference type="GO" id="GO:0003677">
    <property type="term" value="F:DNA binding"/>
    <property type="evidence" value="ECO:0007669"/>
    <property type="project" value="InterPro"/>
</dbReference>
<gene>
    <name evidence="3" type="ORF">FYJ51_13015</name>
</gene>
<keyword evidence="1" id="KW-0597">Phosphoprotein</keyword>
<reference evidence="3 4" key="1">
    <citation type="submission" date="2019-08" db="EMBL/GenBank/DDBJ databases">
        <title>In-depth cultivation of the pig gut microbiome towards novel bacterial diversity and tailored functional studies.</title>
        <authorList>
            <person name="Wylensek D."/>
            <person name="Hitch T.C.A."/>
            <person name="Clavel T."/>
        </authorList>
    </citation>
    <scope>NUCLEOTIDE SEQUENCE [LARGE SCALE GENOMIC DNA]</scope>
    <source>
        <strain evidence="3 4">Oil+RF-744-GAM-WT-6</strain>
    </source>
</reference>
<protein>
    <submittedName>
        <fullName evidence="3">Response regulator</fullName>
    </submittedName>
</protein>
<dbReference type="InterPro" id="IPR007492">
    <property type="entry name" value="LytTR_DNA-bd_dom"/>
</dbReference>
<sequence length="225" mass="26035">MKQYPICIIDDSEEDQKRLLNIAGKVFPEAVCSVFSSCSEFLASSSYYLLVLLDIQVAEEDGIRCSQEISMHASFIAYVTSFNERVMDAFAPKVAGFLTKSMTDEELSAGLQKIRNRYFVPSMQIRTRTGVISFHPSMVQYISKRGRTIYISFGKEMEYQLVAETIQHCQEILPDLCRINQSELVNLDYVRSITPEELELYDGTRLFPSRRERRHVQEVFLRRIQ</sequence>
<dbReference type="Gene3D" id="2.40.50.1020">
    <property type="entry name" value="LytTr DNA-binding domain"/>
    <property type="match status" value="1"/>
</dbReference>
<proteinExistence type="predicted"/>
<dbReference type="InterPro" id="IPR046947">
    <property type="entry name" value="LytR-like"/>
</dbReference>
<evidence type="ECO:0000259" key="2">
    <source>
        <dbReference type="PROSITE" id="PS50110"/>
    </source>
</evidence>
<dbReference type="GO" id="GO:0000156">
    <property type="term" value="F:phosphorelay response regulator activity"/>
    <property type="evidence" value="ECO:0007669"/>
    <property type="project" value="InterPro"/>
</dbReference>
<dbReference type="AlphaFoldDB" id="A0A7X2NUJ8"/>
<evidence type="ECO:0000313" key="4">
    <source>
        <dbReference type="Proteomes" id="UP000461880"/>
    </source>
</evidence>
<dbReference type="Gene3D" id="3.40.50.2300">
    <property type="match status" value="1"/>
</dbReference>
<organism evidence="3 4">
    <name type="scientific">Stecheria intestinalis</name>
    <dbReference type="NCBI Taxonomy" id="2606630"/>
    <lineage>
        <taxon>Bacteria</taxon>
        <taxon>Bacillati</taxon>
        <taxon>Bacillota</taxon>
        <taxon>Erysipelotrichia</taxon>
        <taxon>Erysipelotrichales</taxon>
        <taxon>Erysipelotrichaceae</taxon>
        <taxon>Stecheria</taxon>
    </lineage>
</organism>
<dbReference type="EMBL" id="VUMN01000053">
    <property type="protein sequence ID" value="MSS59814.1"/>
    <property type="molecule type" value="Genomic_DNA"/>
</dbReference>
<dbReference type="InterPro" id="IPR001789">
    <property type="entry name" value="Sig_transdc_resp-reg_receiver"/>
</dbReference>
<feature type="modified residue" description="4-aspartylphosphate" evidence="1">
    <location>
        <position position="54"/>
    </location>
</feature>
<dbReference type="SUPFAM" id="SSF52172">
    <property type="entry name" value="CheY-like"/>
    <property type="match status" value="1"/>
</dbReference>
<keyword evidence="4" id="KW-1185">Reference proteome</keyword>
<feature type="domain" description="Response regulatory" evidence="2">
    <location>
        <begin position="5"/>
        <end position="115"/>
    </location>
</feature>
<evidence type="ECO:0000256" key="1">
    <source>
        <dbReference type="PROSITE-ProRule" id="PRU00169"/>
    </source>
</evidence>
<dbReference type="PROSITE" id="PS50110">
    <property type="entry name" value="RESPONSE_REGULATORY"/>
    <property type="match status" value="1"/>
</dbReference>
<accession>A0A7X2NUJ8</accession>
<dbReference type="Pfam" id="PF04397">
    <property type="entry name" value="LytTR"/>
    <property type="match status" value="1"/>
</dbReference>
<dbReference type="InterPro" id="IPR011006">
    <property type="entry name" value="CheY-like_superfamily"/>
</dbReference>
<dbReference type="PANTHER" id="PTHR37299:SF1">
    <property type="entry name" value="STAGE 0 SPORULATION PROTEIN A HOMOLOG"/>
    <property type="match status" value="1"/>
</dbReference>